<organism evidence="3 4">
    <name type="scientific">Conexibacter woesei (strain DSM 14684 / CCUG 47730 / CIP 108061 / JCM 11494 / NBRC 100937 / ID131577)</name>
    <dbReference type="NCBI Taxonomy" id="469383"/>
    <lineage>
        <taxon>Bacteria</taxon>
        <taxon>Bacillati</taxon>
        <taxon>Actinomycetota</taxon>
        <taxon>Thermoleophilia</taxon>
        <taxon>Solirubrobacterales</taxon>
        <taxon>Conexibacteraceae</taxon>
        <taxon>Conexibacter</taxon>
    </lineage>
</organism>
<dbReference type="eggNOG" id="COG4948">
    <property type="taxonomic scope" value="Bacteria"/>
</dbReference>
<proteinExistence type="predicted"/>
<reference evidence="4" key="2">
    <citation type="submission" date="2010-01" db="EMBL/GenBank/DDBJ databases">
        <title>The complete genome of Conexibacter woesei DSM 14684.</title>
        <authorList>
            <consortium name="US DOE Joint Genome Institute (JGI-PGF)"/>
            <person name="Lucas S."/>
            <person name="Copeland A."/>
            <person name="Lapidus A."/>
            <person name="Glavina del Rio T."/>
            <person name="Dalin E."/>
            <person name="Tice H."/>
            <person name="Bruce D."/>
            <person name="Goodwin L."/>
            <person name="Pitluck S."/>
            <person name="Kyrpides N."/>
            <person name="Mavromatis K."/>
            <person name="Ivanova N."/>
            <person name="Mikhailova N."/>
            <person name="Chertkov O."/>
            <person name="Brettin T."/>
            <person name="Detter J.C."/>
            <person name="Han C."/>
            <person name="Larimer F."/>
            <person name="Land M."/>
            <person name="Hauser L."/>
            <person name="Markowitz V."/>
            <person name="Cheng J.-F."/>
            <person name="Hugenholtz P."/>
            <person name="Woyke T."/>
            <person name="Wu D."/>
            <person name="Pukall R."/>
            <person name="Steenblock K."/>
            <person name="Schneider S."/>
            <person name="Klenk H.-P."/>
            <person name="Eisen J.A."/>
        </authorList>
    </citation>
    <scope>NUCLEOTIDE SEQUENCE [LARGE SCALE GENOMIC DNA]</scope>
    <source>
        <strain evidence="4">DSM 14684 / CIP 108061 / JCM 11494 / NBRC 100937 / ID131577</strain>
    </source>
</reference>
<reference evidence="3 4" key="1">
    <citation type="journal article" date="2010" name="Stand. Genomic Sci.">
        <title>Complete genome sequence of Conexibacter woesei type strain (ID131577).</title>
        <authorList>
            <person name="Pukall R."/>
            <person name="Lapidus A."/>
            <person name="Glavina Del Rio T."/>
            <person name="Copeland A."/>
            <person name="Tice H."/>
            <person name="Cheng J.-F."/>
            <person name="Lucas S."/>
            <person name="Chen F."/>
            <person name="Nolan M."/>
            <person name="Bruce D."/>
            <person name="Goodwin L."/>
            <person name="Pitluck S."/>
            <person name="Mavromatis K."/>
            <person name="Ivanova N."/>
            <person name="Ovchinnikova G."/>
            <person name="Pati A."/>
            <person name="Chen A."/>
            <person name="Palaniappan K."/>
            <person name="Land M."/>
            <person name="Hauser L."/>
            <person name="Chang Y.-J."/>
            <person name="Jeffries C.D."/>
            <person name="Chain P."/>
            <person name="Meincke L."/>
            <person name="Sims D."/>
            <person name="Brettin T."/>
            <person name="Detter J.C."/>
            <person name="Rohde M."/>
            <person name="Goeker M."/>
            <person name="Bristow J."/>
            <person name="Eisen J.A."/>
            <person name="Markowitz V."/>
            <person name="Kyrpides N.C."/>
            <person name="Klenk H.-P."/>
            <person name="Hugenholtz P."/>
        </authorList>
    </citation>
    <scope>NUCLEOTIDE SEQUENCE [LARGE SCALE GENOMIC DNA]</scope>
    <source>
        <strain evidence="4">DSM 14684 / CIP 108061 / JCM 11494 / NBRC 100937 / ID131577</strain>
    </source>
</reference>
<name>D3FD87_CONWI</name>
<dbReference type="PANTHER" id="PTHR48080">
    <property type="entry name" value="D-GALACTONATE DEHYDRATASE-RELATED"/>
    <property type="match status" value="1"/>
</dbReference>
<keyword evidence="4" id="KW-1185">Reference proteome</keyword>
<feature type="domain" description="Mandelate racemase/muconate lactonizing enzyme C-terminal" evidence="2">
    <location>
        <begin position="147"/>
        <end position="250"/>
    </location>
</feature>
<gene>
    <name evidence="3" type="ordered locus">Cwoe_5070</name>
</gene>
<dbReference type="InterPro" id="IPR034593">
    <property type="entry name" value="DgoD-like"/>
</dbReference>
<evidence type="ECO:0000313" key="4">
    <source>
        <dbReference type="Proteomes" id="UP000008229"/>
    </source>
</evidence>
<sequence length="377" mass="42084">MEHVIARIEAFPLVYAEPHYRGAERCVTLVRIETADGVVGWGEAISQVPAATRATRTLVHDAFAPLLLGGDATNVEAHWHAMCRHAYWFGVEGIAAFAISAIDMALWDLKGKLLGQQVVTLLGGRLKDEIPAMGSIIFDMDDLDWTLAEFAWMREQGYRIVKAGWGMTLDSVFGEDRTRDLRYLTEVRAVIGDELSLVVDVPGAQRVWDLATAQRRLREWERFDLRWVEQPLHPADLDHHRRLRAATTTPVGTGEDEWSPETYRHVLSCGGVDVVQLDPGRCLGLTGCREVVRMVEAAGLRYSMHSWSSALNTAASLHVLALSEHGDTLDFKPHESPMQHDVIEDPWVQRDGLLALRAAPGLGVTVDERALDRFALR</sequence>
<dbReference type="AlphaFoldDB" id="D3FD87"/>
<dbReference type="Gene3D" id="3.30.390.10">
    <property type="entry name" value="Enolase-like, N-terminal domain"/>
    <property type="match status" value="1"/>
</dbReference>
<dbReference type="Pfam" id="PF13378">
    <property type="entry name" value="MR_MLE_C"/>
    <property type="match status" value="1"/>
</dbReference>
<dbReference type="InterPro" id="IPR029065">
    <property type="entry name" value="Enolase_C-like"/>
</dbReference>
<dbReference type="HOGENOM" id="CLU_030273_1_0_11"/>
<dbReference type="KEGG" id="cwo:Cwoe_5070"/>
<evidence type="ECO:0000256" key="1">
    <source>
        <dbReference type="ARBA" id="ARBA00023239"/>
    </source>
</evidence>
<dbReference type="SFLD" id="SFLDS00001">
    <property type="entry name" value="Enolase"/>
    <property type="match status" value="1"/>
</dbReference>
<dbReference type="InterPro" id="IPR029017">
    <property type="entry name" value="Enolase-like_N"/>
</dbReference>
<dbReference type="EMBL" id="CP001854">
    <property type="protein sequence ID" value="ADB53479.1"/>
    <property type="molecule type" value="Genomic_DNA"/>
</dbReference>
<dbReference type="STRING" id="469383.Cwoe_5070"/>
<evidence type="ECO:0000313" key="3">
    <source>
        <dbReference type="EMBL" id="ADB53479.1"/>
    </source>
</evidence>
<dbReference type="SUPFAM" id="SSF54826">
    <property type="entry name" value="Enolase N-terminal domain-like"/>
    <property type="match status" value="1"/>
</dbReference>
<dbReference type="Pfam" id="PF02746">
    <property type="entry name" value="MR_MLE_N"/>
    <property type="match status" value="1"/>
</dbReference>
<dbReference type="SFLD" id="SFLDG00179">
    <property type="entry name" value="mandelate_racemase"/>
    <property type="match status" value="1"/>
</dbReference>
<dbReference type="InterPro" id="IPR013341">
    <property type="entry name" value="Mandelate_racemase_N_dom"/>
</dbReference>
<dbReference type="PANTHER" id="PTHR48080:SF2">
    <property type="entry name" value="D-GALACTONATE DEHYDRATASE"/>
    <property type="match status" value="1"/>
</dbReference>
<evidence type="ECO:0000259" key="2">
    <source>
        <dbReference type="SMART" id="SM00922"/>
    </source>
</evidence>
<dbReference type="SUPFAM" id="SSF51604">
    <property type="entry name" value="Enolase C-terminal domain-like"/>
    <property type="match status" value="1"/>
</dbReference>
<dbReference type="RefSeq" id="WP_012936530.1">
    <property type="nucleotide sequence ID" value="NC_013739.1"/>
</dbReference>
<dbReference type="Gene3D" id="3.20.20.120">
    <property type="entry name" value="Enolase-like C-terminal domain"/>
    <property type="match status" value="1"/>
</dbReference>
<dbReference type="SMART" id="SM00922">
    <property type="entry name" value="MR_MLE"/>
    <property type="match status" value="1"/>
</dbReference>
<protein>
    <submittedName>
        <fullName evidence="3">Mandelate racemase/muconate lactonizing protein</fullName>
    </submittedName>
</protein>
<dbReference type="GO" id="GO:0016829">
    <property type="term" value="F:lyase activity"/>
    <property type="evidence" value="ECO:0007669"/>
    <property type="project" value="UniProtKB-KW"/>
</dbReference>
<dbReference type="OrthoDB" id="9802699at2"/>
<accession>D3FD87</accession>
<dbReference type="InterPro" id="IPR036849">
    <property type="entry name" value="Enolase-like_C_sf"/>
</dbReference>
<keyword evidence="1" id="KW-0456">Lyase</keyword>
<dbReference type="Proteomes" id="UP000008229">
    <property type="component" value="Chromosome"/>
</dbReference>
<dbReference type="CDD" id="cd03316">
    <property type="entry name" value="MR_like"/>
    <property type="match status" value="1"/>
</dbReference>
<dbReference type="InterPro" id="IPR013342">
    <property type="entry name" value="Mandelate_racemase_C"/>
</dbReference>